<dbReference type="InterPro" id="IPR003136">
    <property type="entry name" value="Cytidylate_kin"/>
</dbReference>
<dbReference type="InterPro" id="IPR027417">
    <property type="entry name" value="P-loop_NTPase"/>
</dbReference>
<dbReference type="InterPro" id="IPR011994">
    <property type="entry name" value="Cytidylate_kinase_dom"/>
</dbReference>
<keyword evidence="11" id="KW-1185">Reference proteome</keyword>
<organism evidence="10 11">
    <name type="scientific">Saccharothrix longispora</name>
    <dbReference type="NCBI Taxonomy" id="33920"/>
    <lineage>
        <taxon>Bacteria</taxon>
        <taxon>Bacillati</taxon>
        <taxon>Actinomycetota</taxon>
        <taxon>Actinomycetes</taxon>
        <taxon>Pseudonocardiales</taxon>
        <taxon>Pseudonocardiaceae</taxon>
        <taxon>Saccharothrix</taxon>
    </lineage>
</organism>
<dbReference type="EMBL" id="JAVDSG010000001">
    <property type="protein sequence ID" value="MDR6591750.1"/>
    <property type="molecule type" value="Genomic_DNA"/>
</dbReference>
<dbReference type="Pfam" id="PF02224">
    <property type="entry name" value="Cytidylate_kin"/>
    <property type="match status" value="1"/>
</dbReference>
<comment type="catalytic activity">
    <reaction evidence="7 8">
        <text>CMP + ATP = CDP + ADP</text>
        <dbReference type="Rhea" id="RHEA:11600"/>
        <dbReference type="ChEBI" id="CHEBI:30616"/>
        <dbReference type="ChEBI" id="CHEBI:58069"/>
        <dbReference type="ChEBI" id="CHEBI:60377"/>
        <dbReference type="ChEBI" id="CHEBI:456216"/>
        <dbReference type="EC" id="2.7.4.25"/>
    </reaction>
</comment>
<comment type="subcellular location">
    <subcellularLocation>
        <location evidence="8">Cytoplasm</location>
    </subcellularLocation>
</comment>
<gene>
    <name evidence="8" type="primary">cmk</name>
    <name evidence="10" type="ORF">J2S66_000134</name>
</gene>
<keyword evidence="4 8" id="KW-0418">Kinase</keyword>
<evidence type="ECO:0000259" key="9">
    <source>
        <dbReference type="Pfam" id="PF02224"/>
    </source>
</evidence>
<comment type="similarity">
    <text evidence="1 8">Belongs to the cytidylate kinase family. Type 1 subfamily.</text>
</comment>
<keyword evidence="5 8" id="KW-0067">ATP-binding</keyword>
<keyword evidence="3 8" id="KW-0547">Nucleotide-binding</keyword>
<evidence type="ECO:0000256" key="5">
    <source>
        <dbReference type="ARBA" id="ARBA00022840"/>
    </source>
</evidence>
<name>A0ABU1PMB0_9PSEU</name>
<evidence type="ECO:0000256" key="8">
    <source>
        <dbReference type="HAMAP-Rule" id="MF_00238"/>
    </source>
</evidence>
<comment type="caution">
    <text evidence="10">The sequence shown here is derived from an EMBL/GenBank/DDBJ whole genome shotgun (WGS) entry which is preliminary data.</text>
</comment>
<evidence type="ECO:0000256" key="3">
    <source>
        <dbReference type="ARBA" id="ARBA00022741"/>
    </source>
</evidence>
<evidence type="ECO:0000313" key="10">
    <source>
        <dbReference type="EMBL" id="MDR6591750.1"/>
    </source>
</evidence>
<protein>
    <recommendedName>
        <fullName evidence="8">Cytidylate kinase</fullName>
        <shortName evidence="8">CK</shortName>
        <ecNumber evidence="8">2.7.4.25</ecNumber>
    </recommendedName>
    <alternativeName>
        <fullName evidence="8">Cytidine monophosphate kinase</fullName>
        <shortName evidence="8">CMP kinase</shortName>
    </alternativeName>
</protein>
<sequence>MGHGELRGVVALDGPSGTGKSSVARRLASTLGARYLDTGAMYRAITLAVLRAGVDLADPAEVTRVARAATLVQGTDPERSTTHLDGADVGVEIRGPEVTLAVSPVSAVAEVRALLVAEQRRVIATALDDAGGIVVEGRDIGTVVAPDAALKVYVTADAEARAARRAKQDAASGRASTLDATLADVQRRDAYDSTRAVSPLRAADDAVVLDTTSLDLAGVLAALLALVDEHGLLAQPSGRVHG</sequence>
<feature type="binding site" evidence="8">
    <location>
        <begin position="14"/>
        <end position="22"/>
    </location>
    <ligand>
        <name>ATP</name>
        <dbReference type="ChEBI" id="CHEBI:30616"/>
    </ligand>
</feature>
<proteinExistence type="inferred from homology"/>
<dbReference type="EC" id="2.7.4.25" evidence="8"/>
<reference evidence="10 11" key="1">
    <citation type="submission" date="2023-07" db="EMBL/GenBank/DDBJ databases">
        <title>Sequencing the genomes of 1000 actinobacteria strains.</title>
        <authorList>
            <person name="Klenk H.-P."/>
        </authorList>
    </citation>
    <scope>NUCLEOTIDE SEQUENCE [LARGE SCALE GENOMIC DNA]</scope>
    <source>
        <strain evidence="10 11">DSM 43749</strain>
    </source>
</reference>
<evidence type="ECO:0000256" key="2">
    <source>
        <dbReference type="ARBA" id="ARBA00022679"/>
    </source>
</evidence>
<evidence type="ECO:0000256" key="6">
    <source>
        <dbReference type="ARBA" id="ARBA00047615"/>
    </source>
</evidence>
<dbReference type="Gene3D" id="3.40.50.300">
    <property type="entry name" value="P-loop containing nucleotide triphosphate hydrolases"/>
    <property type="match status" value="1"/>
</dbReference>
<dbReference type="RefSeq" id="WP_310302335.1">
    <property type="nucleotide sequence ID" value="NZ_BAAAXB010000001.1"/>
</dbReference>
<dbReference type="HAMAP" id="MF_00238">
    <property type="entry name" value="Cytidyl_kinase_type1"/>
    <property type="match status" value="1"/>
</dbReference>
<keyword evidence="2 8" id="KW-0808">Transferase</keyword>
<accession>A0ABU1PMB0</accession>
<dbReference type="SUPFAM" id="SSF52540">
    <property type="entry name" value="P-loop containing nucleoside triphosphate hydrolases"/>
    <property type="match status" value="1"/>
</dbReference>
<evidence type="ECO:0000256" key="1">
    <source>
        <dbReference type="ARBA" id="ARBA00009427"/>
    </source>
</evidence>
<feature type="domain" description="Cytidylate kinase" evidence="9">
    <location>
        <begin position="10"/>
        <end position="227"/>
    </location>
</feature>
<evidence type="ECO:0000256" key="7">
    <source>
        <dbReference type="ARBA" id="ARBA00048478"/>
    </source>
</evidence>
<dbReference type="Proteomes" id="UP001268819">
    <property type="component" value="Unassembled WGS sequence"/>
</dbReference>
<evidence type="ECO:0000256" key="4">
    <source>
        <dbReference type="ARBA" id="ARBA00022777"/>
    </source>
</evidence>
<comment type="catalytic activity">
    <reaction evidence="6 8">
        <text>dCMP + ATP = dCDP + ADP</text>
        <dbReference type="Rhea" id="RHEA:25094"/>
        <dbReference type="ChEBI" id="CHEBI:30616"/>
        <dbReference type="ChEBI" id="CHEBI:57566"/>
        <dbReference type="ChEBI" id="CHEBI:58593"/>
        <dbReference type="ChEBI" id="CHEBI:456216"/>
        <dbReference type="EC" id="2.7.4.25"/>
    </reaction>
</comment>
<dbReference type="NCBIfam" id="TIGR00017">
    <property type="entry name" value="cmk"/>
    <property type="match status" value="1"/>
</dbReference>
<dbReference type="CDD" id="cd02020">
    <property type="entry name" value="CMPK"/>
    <property type="match status" value="1"/>
</dbReference>
<dbReference type="GO" id="GO:0016301">
    <property type="term" value="F:kinase activity"/>
    <property type="evidence" value="ECO:0007669"/>
    <property type="project" value="UniProtKB-KW"/>
</dbReference>
<keyword evidence="8" id="KW-0963">Cytoplasm</keyword>
<evidence type="ECO:0000313" key="11">
    <source>
        <dbReference type="Proteomes" id="UP001268819"/>
    </source>
</evidence>